<proteinExistence type="predicted"/>
<name>A0ABV4AE80_9GAMM</name>
<protein>
    <recommendedName>
        <fullName evidence="4">Type II secretion system protein GspC N-terminal domain-containing protein</fullName>
    </recommendedName>
</protein>
<keyword evidence="3" id="KW-1185">Reference proteome</keyword>
<evidence type="ECO:0000256" key="1">
    <source>
        <dbReference type="SAM" id="Phobius"/>
    </source>
</evidence>
<organism evidence="2 3">
    <name type="scientific">Isoalcanivorax beigongshangi</name>
    <dbReference type="NCBI Taxonomy" id="3238810"/>
    <lineage>
        <taxon>Bacteria</taxon>
        <taxon>Pseudomonadati</taxon>
        <taxon>Pseudomonadota</taxon>
        <taxon>Gammaproteobacteria</taxon>
        <taxon>Oceanospirillales</taxon>
        <taxon>Alcanivoracaceae</taxon>
        <taxon>Isoalcanivorax</taxon>
    </lineage>
</organism>
<sequence length="257" mass="27731">MIALIRAAYTSVLATVALGVAYIALVPSAPPSPAPHSISPQQKKAEISIDSASSNEVAAHHSTLHDSDCDLDASPISRDSSNYTVTAIFHDNASKSSSAAINLANIGTLRFKEGDTILAMGRVKKIGVREVIIFSSGCLLTARLDSLDAPHLEPLEPPSVNLQTSQHETPRETLIKMHDLTPVQSDAPSGYVIGSRFYPKILKEWGAEPGDIIISVNGYLLGETTNDLLALESYKEMGRAEIRILSKHGETLYRQYP</sequence>
<dbReference type="RefSeq" id="WP_369454395.1">
    <property type="nucleotide sequence ID" value="NZ_JBGCUO010000001.1"/>
</dbReference>
<dbReference type="Proteomes" id="UP001562065">
    <property type="component" value="Unassembled WGS sequence"/>
</dbReference>
<comment type="caution">
    <text evidence="2">The sequence shown here is derived from an EMBL/GenBank/DDBJ whole genome shotgun (WGS) entry which is preliminary data.</text>
</comment>
<dbReference type="InterPro" id="IPR036034">
    <property type="entry name" value="PDZ_sf"/>
</dbReference>
<gene>
    <name evidence="2" type="ORF">AB5I84_03185</name>
</gene>
<dbReference type="EMBL" id="JBGCUO010000001">
    <property type="protein sequence ID" value="MEY1661149.1"/>
    <property type="molecule type" value="Genomic_DNA"/>
</dbReference>
<feature type="transmembrane region" description="Helical" evidence="1">
    <location>
        <begin position="7"/>
        <end position="25"/>
    </location>
</feature>
<keyword evidence="1" id="KW-0812">Transmembrane</keyword>
<keyword evidence="1" id="KW-0472">Membrane</keyword>
<keyword evidence="1" id="KW-1133">Transmembrane helix</keyword>
<evidence type="ECO:0008006" key="4">
    <source>
        <dbReference type="Google" id="ProtNLM"/>
    </source>
</evidence>
<accession>A0ABV4AE80</accession>
<reference evidence="2 3" key="1">
    <citation type="submission" date="2024-07" db="EMBL/GenBank/DDBJ databases">
        <authorList>
            <person name="Ren Q."/>
        </authorList>
    </citation>
    <scope>NUCLEOTIDE SEQUENCE [LARGE SCALE GENOMIC DNA]</scope>
    <source>
        <strain evidence="2 3">REN37</strain>
    </source>
</reference>
<evidence type="ECO:0000313" key="3">
    <source>
        <dbReference type="Proteomes" id="UP001562065"/>
    </source>
</evidence>
<evidence type="ECO:0000313" key="2">
    <source>
        <dbReference type="EMBL" id="MEY1661149.1"/>
    </source>
</evidence>
<dbReference type="Gene3D" id="2.30.42.10">
    <property type="match status" value="1"/>
</dbReference>